<organism evidence="10 11">
    <name type="scientific">Pseudomarimonas arenosa</name>
    <dbReference type="NCBI Taxonomy" id="2774145"/>
    <lineage>
        <taxon>Bacteria</taxon>
        <taxon>Pseudomonadati</taxon>
        <taxon>Pseudomonadota</taxon>
        <taxon>Gammaproteobacteria</taxon>
        <taxon>Lysobacterales</taxon>
        <taxon>Lysobacteraceae</taxon>
        <taxon>Pseudomarimonas</taxon>
    </lineage>
</organism>
<comment type="cofactor">
    <cofactor evidence="6">
        <name>Zn(2+)</name>
        <dbReference type="ChEBI" id="CHEBI:29105"/>
    </cofactor>
    <text evidence="6">Binds 1 zinc ion per subunit.</text>
</comment>
<keyword evidence="1 6" id="KW-0645">Protease</keyword>
<name>A0AAW3ZQ42_9GAMM</name>
<dbReference type="InterPro" id="IPR001915">
    <property type="entry name" value="Peptidase_M48"/>
</dbReference>
<evidence type="ECO:0000313" key="11">
    <source>
        <dbReference type="Proteomes" id="UP000613768"/>
    </source>
</evidence>
<evidence type="ECO:0000256" key="1">
    <source>
        <dbReference type="ARBA" id="ARBA00022670"/>
    </source>
</evidence>
<keyword evidence="3 6" id="KW-0378">Hydrolase</keyword>
<dbReference type="Gene3D" id="3.30.2010.10">
    <property type="entry name" value="Metalloproteases ('zincins'), catalytic domain"/>
    <property type="match status" value="1"/>
</dbReference>
<evidence type="ECO:0000313" key="10">
    <source>
        <dbReference type="EMBL" id="MBD8527843.1"/>
    </source>
</evidence>
<proteinExistence type="inferred from homology"/>
<feature type="signal peptide" evidence="8">
    <location>
        <begin position="1"/>
        <end position="23"/>
    </location>
</feature>
<evidence type="ECO:0000256" key="4">
    <source>
        <dbReference type="ARBA" id="ARBA00022833"/>
    </source>
</evidence>
<evidence type="ECO:0000256" key="3">
    <source>
        <dbReference type="ARBA" id="ARBA00022801"/>
    </source>
</evidence>
<dbReference type="PANTHER" id="PTHR22726:SF24">
    <property type="entry name" value="M48 FAMILY METALLOPEPTIDASE"/>
    <property type="match status" value="1"/>
</dbReference>
<accession>A0AAW3ZQ42</accession>
<evidence type="ECO:0000256" key="5">
    <source>
        <dbReference type="ARBA" id="ARBA00023049"/>
    </source>
</evidence>
<dbReference type="GO" id="GO:0016020">
    <property type="term" value="C:membrane"/>
    <property type="evidence" value="ECO:0007669"/>
    <property type="project" value="TreeGrafter"/>
</dbReference>
<keyword evidence="5 6" id="KW-0482">Metalloprotease</keyword>
<dbReference type="Pfam" id="PF01435">
    <property type="entry name" value="Peptidase_M48"/>
    <property type="match status" value="1"/>
</dbReference>
<evidence type="ECO:0000256" key="7">
    <source>
        <dbReference type="SAM" id="MobiDB-lite"/>
    </source>
</evidence>
<keyword evidence="8" id="KW-0732">Signal</keyword>
<dbReference type="EMBL" id="JACYTR010000067">
    <property type="protein sequence ID" value="MBD8527843.1"/>
    <property type="molecule type" value="Genomic_DNA"/>
</dbReference>
<dbReference type="PANTHER" id="PTHR22726">
    <property type="entry name" value="METALLOENDOPEPTIDASE OMA1"/>
    <property type="match status" value="1"/>
</dbReference>
<dbReference type="GO" id="GO:0004222">
    <property type="term" value="F:metalloendopeptidase activity"/>
    <property type="evidence" value="ECO:0007669"/>
    <property type="project" value="InterPro"/>
</dbReference>
<keyword evidence="4 6" id="KW-0862">Zinc</keyword>
<gene>
    <name evidence="10" type="ORF">IFO71_19020</name>
</gene>
<feature type="domain" description="Peptidase M48" evidence="9">
    <location>
        <begin position="68"/>
        <end position="249"/>
    </location>
</feature>
<sequence length="273" mass="29163">MLSPPTLARFALSLATLLLGACATTPSGRSQLLLVSDQQMNQMGLTAFEQMKANDKVSVVPAKSVYAKCVVDALVAELPTEWQRLPWEVQAFAIQEPNAFALPGGKVGLNTGLLRVAETQDQLAAVLGHEIGHVVYRHAGERVSQQQLTQVGLSLAEAYAGRNASSSQVGLLMAALGAGAQVGVLLPFSRQHESEADLYGQALMAKAGFDPEAAAQLWRNMNAASDKTGRPPALLSTHPNPEARIARLADHAPQLRPDYERARAAGKRPNCRD</sequence>
<dbReference type="GO" id="GO:0046872">
    <property type="term" value="F:metal ion binding"/>
    <property type="evidence" value="ECO:0007669"/>
    <property type="project" value="UniProtKB-KW"/>
</dbReference>
<dbReference type="Proteomes" id="UP000613768">
    <property type="component" value="Unassembled WGS sequence"/>
</dbReference>
<reference evidence="10 11" key="1">
    <citation type="submission" date="2020-09" db="EMBL/GenBank/DDBJ databases">
        <title>Pseudoxanthomonas sp. CAU 1598 isolated from sand of Yaerae Beach.</title>
        <authorList>
            <person name="Kim W."/>
        </authorList>
    </citation>
    <scope>NUCLEOTIDE SEQUENCE [LARGE SCALE GENOMIC DNA]</scope>
    <source>
        <strain evidence="10 11">CAU 1598</strain>
    </source>
</reference>
<evidence type="ECO:0000256" key="6">
    <source>
        <dbReference type="RuleBase" id="RU003983"/>
    </source>
</evidence>
<keyword evidence="11" id="KW-1185">Reference proteome</keyword>
<evidence type="ECO:0000256" key="2">
    <source>
        <dbReference type="ARBA" id="ARBA00022723"/>
    </source>
</evidence>
<evidence type="ECO:0000256" key="8">
    <source>
        <dbReference type="SAM" id="SignalP"/>
    </source>
</evidence>
<dbReference type="InterPro" id="IPR051156">
    <property type="entry name" value="Mito/Outer_Membr_Metalloprot"/>
</dbReference>
<keyword evidence="2" id="KW-0479">Metal-binding</keyword>
<comment type="similarity">
    <text evidence="6">Belongs to the peptidase M48 family.</text>
</comment>
<evidence type="ECO:0000259" key="9">
    <source>
        <dbReference type="Pfam" id="PF01435"/>
    </source>
</evidence>
<dbReference type="AlphaFoldDB" id="A0AAW3ZQ42"/>
<comment type="caution">
    <text evidence="10">The sequence shown here is derived from an EMBL/GenBank/DDBJ whole genome shotgun (WGS) entry which is preliminary data.</text>
</comment>
<feature type="chain" id="PRO_5043935436" evidence="8">
    <location>
        <begin position="24"/>
        <end position="273"/>
    </location>
</feature>
<protein>
    <submittedName>
        <fullName evidence="10">M48 family metallopeptidase</fullName>
    </submittedName>
</protein>
<feature type="region of interest" description="Disordered" evidence="7">
    <location>
        <begin position="252"/>
        <end position="273"/>
    </location>
</feature>
<dbReference type="CDD" id="cd07331">
    <property type="entry name" value="M48C_Oma1_like"/>
    <property type="match status" value="1"/>
</dbReference>
<dbReference type="GO" id="GO:0051603">
    <property type="term" value="P:proteolysis involved in protein catabolic process"/>
    <property type="evidence" value="ECO:0007669"/>
    <property type="project" value="TreeGrafter"/>
</dbReference>